<dbReference type="InterPro" id="IPR005135">
    <property type="entry name" value="Endo/exonuclease/phosphatase"/>
</dbReference>
<comment type="caution">
    <text evidence="3">The sequence shown here is derived from an EMBL/GenBank/DDBJ whole genome shotgun (WGS) entry which is preliminary data.</text>
</comment>
<gene>
    <name evidence="3" type="ORF">GCM10011401_04240</name>
</gene>
<dbReference type="PANTHER" id="PTHR41349">
    <property type="match status" value="1"/>
</dbReference>
<dbReference type="EMBL" id="BMIS01000001">
    <property type="protein sequence ID" value="GGE60512.1"/>
    <property type="molecule type" value="Genomic_DNA"/>
</dbReference>
<accession>A0A917ALW2</accession>
<evidence type="ECO:0000259" key="2">
    <source>
        <dbReference type="Pfam" id="PF03372"/>
    </source>
</evidence>
<evidence type="ECO:0000256" key="1">
    <source>
        <dbReference type="SAM" id="MobiDB-lite"/>
    </source>
</evidence>
<feature type="domain" description="Endonuclease/exonuclease/phosphatase" evidence="2">
    <location>
        <begin position="38"/>
        <end position="305"/>
    </location>
</feature>
<dbReference type="Pfam" id="PF03372">
    <property type="entry name" value="Exo_endo_phos"/>
    <property type="match status" value="1"/>
</dbReference>
<protein>
    <recommendedName>
        <fullName evidence="2">Endonuclease/exonuclease/phosphatase domain-containing protein</fullName>
    </recommendedName>
</protein>
<evidence type="ECO:0000313" key="3">
    <source>
        <dbReference type="EMBL" id="GGE60512.1"/>
    </source>
</evidence>
<dbReference type="Proteomes" id="UP000633136">
    <property type="component" value="Unassembled WGS sequence"/>
</dbReference>
<dbReference type="InterPro" id="IPR036691">
    <property type="entry name" value="Endo/exonu/phosph_ase_sf"/>
</dbReference>
<dbReference type="SUPFAM" id="SSF56219">
    <property type="entry name" value="DNase I-like"/>
    <property type="match status" value="1"/>
</dbReference>
<evidence type="ECO:0000313" key="4">
    <source>
        <dbReference type="Proteomes" id="UP000633136"/>
    </source>
</evidence>
<proteinExistence type="predicted"/>
<organism evidence="3 4">
    <name type="scientific">Nesterenkonia cremea</name>
    <dbReference type="NCBI Taxonomy" id="1882340"/>
    <lineage>
        <taxon>Bacteria</taxon>
        <taxon>Bacillati</taxon>
        <taxon>Actinomycetota</taxon>
        <taxon>Actinomycetes</taxon>
        <taxon>Micrococcales</taxon>
        <taxon>Micrococcaceae</taxon>
        <taxon>Nesterenkonia</taxon>
    </lineage>
</organism>
<dbReference type="Gene3D" id="3.60.10.10">
    <property type="entry name" value="Endonuclease/exonuclease/phosphatase"/>
    <property type="match status" value="1"/>
</dbReference>
<reference evidence="3" key="1">
    <citation type="journal article" date="2014" name="Int. J. Syst. Evol. Microbiol.">
        <title>Complete genome sequence of Corynebacterium casei LMG S-19264T (=DSM 44701T), isolated from a smear-ripened cheese.</title>
        <authorList>
            <consortium name="US DOE Joint Genome Institute (JGI-PGF)"/>
            <person name="Walter F."/>
            <person name="Albersmeier A."/>
            <person name="Kalinowski J."/>
            <person name="Ruckert C."/>
        </authorList>
    </citation>
    <scope>NUCLEOTIDE SEQUENCE</scope>
    <source>
        <strain evidence="3">CGMCC 1.15388</strain>
    </source>
</reference>
<dbReference type="RefSeq" id="WP_188682400.1">
    <property type="nucleotide sequence ID" value="NZ_BMIS01000001.1"/>
</dbReference>
<reference evidence="3" key="2">
    <citation type="submission" date="2020-09" db="EMBL/GenBank/DDBJ databases">
        <authorList>
            <person name="Sun Q."/>
            <person name="Zhou Y."/>
        </authorList>
    </citation>
    <scope>NUCLEOTIDE SEQUENCE</scope>
    <source>
        <strain evidence="3">CGMCC 1.15388</strain>
    </source>
</reference>
<sequence>MTNTPTPDAPTPDHEPRPEDTKVQETIRQLRTIRLVCWNLWYGGAEIDQGRQKQAEVLRGQPADIVFAQECFGDAALELGRASGMTVAQQDFDTAVLSAAPVRLLPTDTAHYATAALVQTRIGEVIAWSVHLGPWDYGPYRADELPEQSASVFGQYGERERDQQAGAILAETERLRGELGELPVIVAGDFNVPSSVDWNGSHRPQVQWPATQRFIDAGYTDAFRAVHPDPDAAPGRTWSQIEPLEKEPRDRIDFIYLLGLEVDDADHFGDAADDDDAAQDGGFTPYGGACRHIPDQRVNAFPSDHLAVRATVRRPGTGQV</sequence>
<dbReference type="PANTHER" id="PTHR41349:SF1">
    <property type="entry name" value="PROTEIN CBG08683"/>
    <property type="match status" value="1"/>
</dbReference>
<feature type="region of interest" description="Disordered" evidence="1">
    <location>
        <begin position="1"/>
        <end position="24"/>
    </location>
</feature>
<dbReference type="AlphaFoldDB" id="A0A917ALW2"/>
<keyword evidence="4" id="KW-1185">Reference proteome</keyword>
<feature type="compositionally biased region" description="Basic and acidic residues" evidence="1">
    <location>
        <begin position="11"/>
        <end position="24"/>
    </location>
</feature>
<dbReference type="GO" id="GO:0003824">
    <property type="term" value="F:catalytic activity"/>
    <property type="evidence" value="ECO:0007669"/>
    <property type="project" value="InterPro"/>
</dbReference>
<name>A0A917ALW2_9MICC</name>